<evidence type="ECO:0000313" key="1">
    <source>
        <dbReference type="EMBL" id="VFK61951.1"/>
    </source>
</evidence>
<dbReference type="AlphaFoldDB" id="A0A451A7E8"/>
<dbReference type="EMBL" id="CAADFW010000065">
    <property type="protein sequence ID" value="VFK61951.1"/>
    <property type="molecule type" value="Genomic_DNA"/>
</dbReference>
<proteinExistence type="predicted"/>
<reference evidence="1" key="1">
    <citation type="submission" date="2019-02" db="EMBL/GenBank/DDBJ databases">
        <authorList>
            <person name="Gruber-Vodicka R. H."/>
            <person name="Seah K. B. B."/>
        </authorList>
    </citation>
    <scope>NUCLEOTIDE SEQUENCE</scope>
    <source>
        <strain evidence="1">BECK_BZ126</strain>
    </source>
</reference>
<organism evidence="1">
    <name type="scientific">Candidatus Kentrum sp. TC</name>
    <dbReference type="NCBI Taxonomy" id="2126339"/>
    <lineage>
        <taxon>Bacteria</taxon>
        <taxon>Pseudomonadati</taxon>
        <taxon>Pseudomonadota</taxon>
        <taxon>Gammaproteobacteria</taxon>
        <taxon>Candidatus Kentrum</taxon>
    </lineage>
</organism>
<name>A0A451A7E8_9GAMM</name>
<accession>A0A451A7E8</accession>
<protein>
    <submittedName>
        <fullName evidence="1">Uncharacterized protein</fullName>
    </submittedName>
</protein>
<gene>
    <name evidence="1" type="ORF">BECKTC1821F_GA0114240_106518</name>
</gene>
<sequence length="139" mass="15984">MLGEPPLGAPLSRVHLIFSAFSKKFVGSFRSWWIIVDQQSFFIFRGGETAMIVGKCMIQSDFNRTIGGSKPIRFSGSRFRLAVEAIHHPIFEASINPKPMRQQPDRRRWFLCIRATFFMGSILERMVFAHQFSKNISAQ</sequence>